<organism evidence="7 8">
    <name type="scientific">Friedmanniomyces simplex</name>
    <dbReference type="NCBI Taxonomy" id="329884"/>
    <lineage>
        <taxon>Eukaryota</taxon>
        <taxon>Fungi</taxon>
        <taxon>Dikarya</taxon>
        <taxon>Ascomycota</taxon>
        <taxon>Pezizomycotina</taxon>
        <taxon>Dothideomycetes</taxon>
        <taxon>Dothideomycetidae</taxon>
        <taxon>Mycosphaerellales</taxon>
        <taxon>Teratosphaeriaceae</taxon>
        <taxon>Friedmanniomyces</taxon>
    </lineage>
</organism>
<evidence type="ECO:0000313" key="8">
    <source>
        <dbReference type="Proteomes" id="UP000309340"/>
    </source>
</evidence>
<evidence type="ECO:0000256" key="2">
    <source>
        <dbReference type="ARBA" id="ARBA00010421"/>
    </source>
</evidence>
<dbReference type="PROSITE" id="PS50842">
    <property type="entry name" value="EXPANSIN_EG45"/>
    <property type="match status" value="1"/>
</dbReference>
<accession>A0A4U0XFI0</accession>
<evidence type="ECO:0000256" key="1">
    <source>
        <dbReference type="ARBA" id="ARBA00004613"/>
    </source>
</evidence>
<feature type="signal peptide" evidence="5">
    <location>
        <begin position="1"/>
        <end position="23"/>
    </location>
</feature>
<dbReference type="EMBL" id="NAJQ01000217">
    <property type="protein sequence ID" value="TKA74676.1"/>
    <property type="molecule type" value="Genomic_DNA"/>
</dbReference>
<dbReference type="InterPro" id="IPR051477">
    <property type="entry name" value="Expansin_CellWall"/>
</dbReference>
<dbReference type="AlphaFoldDB" id="A0A4U0XFI0"/>
<sequence length="251" mass="26546">MFTKPATSLLLATLALPFTSVLGSVIPAMSMDERWLARRALNVGQGTRYGGDCTEEDCWQGGACAFTDYTLPAGVDGSTCVSEDIWDSSAQCGGCISVTYKGKTITVMVTNKTGGGANHLDMTPDTWDKLTGNAPGSGPGGVDGIEWQFVPCPIPQSNPLQIHMHGGASQYWPAATVENARRRTTSLEFSDDQGSTWVSTTRDTNNFFKAPGTLSSSTAWVKVTSHTGTTVVVKDVDLSSGKVTKAGTNYA</sequence>
<evidence type="ECO:0000259" key="6">
    <source>
        <dbReference type="PROSITE" id="PS50842"/>
    </source>
</evidence>
<keyword evidence="3" id="KW-0964">Secreted</keyword>
<dbReference type="PANTHER" id="PTHR31836">
    <property type="match status" value="1"/>
</dbReference>
<dbReference type="SUPFAM" id="SSF50685">
    <property type="entry name" value="Barwin-like endoglucanases"/>
    <property type="match status" value="1"/>
</dbReference>
<dbReference type="Proteomes" id="UP000309340">
    <property type="component" value="Unassembled WGS sequence"/>
</dbReference>
<dbReference type="InterPro" id="IPR010829">
    <property type="entry name" value="Cerato-platanin"/>
</dbReference>
<reference evidence="7 8" key="1">
    <citation type="submission" date="2017-03" db="EMBL/GenBank/DDBJ databases">
        <title>Genomes of endolithic fungi from Antarctica.</title>
        <authorList>
            <person name="Coleine C."/>
            <person name="Masonjones S."/>
            <person name="Stajich J.E."/>
        </authorList>
    </citation>
    <scope>NUCLEOTIDE SEQUENCE [LARGE SCALE GENOMIC DNA]</scope>
    <source>
        <strain evidence="7 8">CCFEE 5184</strain>
    </source>
</reference>
<evidence type="ECO:0000313" key="7">
    <source>
        <dbReference type="EMBL" id="TKA74676.1"/>
    </source>
</evidence>
<gene>
    <name evidence="7" type="ORF">B0A55_04706</name>
</gene>
<dbReference type="Gene3D" id="2.60.40.760">
    <property type="entry name" value="Expansin, cellulose-binding-like domain"/>
    <property type="match status" value="1"/>
</dbReference>
<protein>
    <recommendedName>
        <fullName evidence="6">Expansin-like EG45 domain-containing protein</fullName>
    </recommendedName>
</protein>
<keyword evidence="4 5" id="KW-0732">Signal</keyword>
<dbReference type="GO" id="GO:0005576">
    <property type="term" value="C:extracellular region"/>
    <property type="evidence" value="ECO:0007669"/>
    <property type="project" value="UniProtKB-SubCell"/>
</dbReference>
<evidence type="ECO:0000256" key="4">
    <source>
        <dbReference type="ARBA" id="ARBA00022729"/>
    </source>
</evidence>
<dbReference type="Pfam" id="PF07249">
    <property type="entry name" value="Cerato-platanin"/>
    <property type="match status" value="1"/>
</dbReference>
<dbReference type="PANTHER" id="PTHR31836:SF21">
    <property type="entry name" value="EXPANSIN-LIKE PROTEIN 7"/>
    <property type="match status" value="1"/>
</dbReference>
<feature type="chain" id="PRO_5020480457" description="Expansin-like EG45 domain-containing protein" evidence="5">
    <location>
        <begin position="24"/>
        <end position="251"/>
    </location>
</feature>
<keyword evidence="8" id="KW-1185">Reference proteome</keyword>
<dbReference type="InterPro" id="IPR036749">
    <property type="entry name" value="Expansin_CBD_sf"/>
</dbReference>
<proteinExistence type="inferred from homology"/>
<dbReference type="CDD" id="cd22271">
    <property type="entry name" value="DPBB_EXP_N-like"/>
    <property type="match status" value="1"/>
</dbReference>
<dbReference type="STRING" id="329884.A0A4U0XFI0"/>
<dbReference type="OrthoDB" id="406505at2759"/>
<feature type="domain" description="Expansin-like EG45" evidence="6">
    <location>
        <begin position="61"/>
        <end position="157"/>
    </location>
</feature>
<evidence type="ECO:0000256" key="3">
    <source>
        <dbReference type="ARBA" id="ARBA00022525"/>
    </source>
</evidence>
<evidence type="ECO:0000256" key="5">
    <source>
        <dbReference type="SAM" id="SignalP"/>
    </source>
</evidence>
<comment type="caution">
    <text evidence="7">The sequence shown here is derived from an EMBL/GenBank/DDBJ whole genome shotgun (WGS) entry which is preliminary data.</text>
</comment>
<comment type="similarity">
    <text evidence="2">Belongs to the cerato-platanin family.</text>
</comment>
<dbReference type="Gene3D" id="2.40.40.10">
    <property type="entry name" value="RlpA-like domain"/>
    <property type="match status" value="1"/>
</dbReference>
<comment type="subcellular location">
    <subcellularLocation>
        <location evidence="1">Secreted</location>
    </subcellularLocation>
</comment>
<name>A0A4U0XFI0_9PEZI</name>
<dbReference type="InterPro" id="IPR007112">
    <property type="entry name" value="Expansin/allergen_DPBB_dom"/>
</dbReference>
<dbReference type="InterPro" id="IPR036908">
    <property type="entry name" value="RlpA-like_sf"/>
</dbReference>